<dbReference type="PROSITE" id="PS50007">
    <property type="entry name" value="PIPLC_X_DOMAIN"/>
    <property type="match status" value="1"/>
</dbReference>
<dbReference type="Proteomes" id="UP001367676">
    <property type="component" value="Unassembled WGS sequence"/>
</dbReference>
<comment type="caution">
    <text evidence="2">The sequence shown here is derived from an EMBL/GenBank/DDBJ whole genome shotgun (WGS) entry which is preliminary data.</text>
</comment>
<name>A0AAN9TL28_9HEMI</name>
<evidence type="ECO:0000259" key="1">
    <source>
        <dbReference type="SMART" id="SM00148"/>
    </source>
</evidence>
<dbReference type="InterPro" id="IPR017946">
    <property type="entry name" value="PLC-like_Pdiesterase_TIM-brl"/>
</dbReference>
<keyword evidence="3" id="KW-1185">Reference proteome</keyword>
<dbReference type="GO" id="GO:0008081">
    <property type="term" value="F:phosphoric diester hydrolase activity"/>
    <property type="evidence" value="ECO:0007669"/>
    <property type="project" value="InterPro"/>
</dbReference>
<dbReference type="PANTHER" id="PTHR13593">
    <property type="match status" value="1"/>
</dbReference>
<feature type="domain" description="Phosphatidylinositol-specific phospholipase C X" evidence="1">
    <location>
        <begin position="126"/>
        <end position="287"/>
    </location>
</feature>
<dbReference type="InterPro" id="IPR000909">
    <property type="entry name" value="PLipase_C_PInositol-sp_X_dom"/>
</dbReference>
<dbReference type="PANTHER" id="PTHR13593:SF149">
    <property type="entry name" value="PHOSPHATIDYLINOSITOL-SPECIFIC PHOSPHOLIPASE C X DOMAIN CONTAINING, ISOFORM A"/>
    <property type="match status" value="1"/>
</dbReference>
<dbReference type="AlphaFoldDB" id="A0AAN9TL28"/>
<dbReference type="SUPFAM" id="SSF51695">
    <property type="entry name" value="PLC-like phosphodiesterases"/>
    <property type="match status" value="1"/>
</dbReference>
<proteinExistence type="predicted"/>
<dbReference type="SMART" id="SM00148">
    <property type="entry name" value="PLCXc"/>
    <property type="match status" value="1"/>
</dbReference>
<organism evidence="2 3">
    <name type="scientific">Parthenolecanium corni</name>
    <dbReference type="NCBI Taxonomy" id="536013"/>
    <lineage>
        <taxon>Eukaryota</taxon>
        <taxon>Metazoa</taxon>
        <taxon>Ecdysozoa</taxon>
        <taxon>Arthropoda</taxon>
        <taxon>Hexapoda</taxon>
        <taxon>Insecta</taxon>
        <taxon>Pterygota</taxon>
        <taxon>Neoptera</taxon>
        <taxon>Paraneoptera</taxon>
        <taxon>Hemiptera</taxon>
        <taxon>Sternorrhyncha</taxon>
        <taxon>Coccoidea</taxon>
        <taxon>Coccidae</taxon>
        <taxon>Parthenolecanium</taxon>
    </lineage>
</organism>
<protein>
    <recommendedName>
        <fullName evidence="1">Phosphatidylinositol-specific phospholipase C X domain-containing protein</fullName>
    </recommendedName>
</protein>
<gene>
    <name evidence="2" type="ORF">V9T40_008551</name>
</gene>
<dbReference type="GO" id="GO:0006629">
    <property type="term" value="P:lipid metabolic process"/>
    <property type="evidence" value="ECO:0007669"/>
    <property type="project" value="InterPro"/>
</dbReference>
<accession>A0AAN9TL28</accession>
<dbReference type="EMBL" id="JBBCAQ010000010">
    <property type="protein sequence ID" value="KAK7601110.1"/>
    <property type="molecule type" value="Genomic_DNA"/>
</dbReference>
<dbReference type="Gene3D" id="3.20.20.190">
    <property type="entry name" value="Phosphatidylinositol (PI) phosphodiesterase"/>
    <property type="match status" value="1"/>
</dbReference>
<reference evidence="2 3" key="1">
    <citation type="submission" date="2024-03" db="EMBL/GenBank/DDBJ databases">
        <title>Adaptation during the transition from Ophiocordyceps entomopathogen to insect associate is accompanied by gene loss and intensified selection.</title>
        <authorList>
            <person name="Ward C.M."/>
            <person name="Onetto C.A."/>
            <person name="Borneman A.R."/>
        </authorList>
    </citation>
    <scope>NUCLEOTIDE SEQUENCE [LARGE SCALE GENOMIC DNA]</scope>
    <source>
        <strain evidence="2">AWRI1</strain>
        <tissue evidence="2">Single Adult Female</tissue>
    </source>
</reference>
<sequence>MTVVSGGTKVEVDNKDYCRAPRIAITVSAQPEKFLRLLWDIEFVREGDWISLFDEDPQGGNKIVPIFSAEVKNTSGVIETNFTHVATNSSELRYQSLCSSYWAVYFTKSGSASAVSCLKTHPTWMYDMRKYLGNVEIKRLFIPGTHDSGSFASINGWSPLNFIEKFIYTQDEDILSQLIHGIRYLDLRVSSNPGMADRWWINHGVAKVQPLRIILEDVKKFLRKTREIVILDFHGFPNGFKNDDSNSHQDLVNYLKSELSEWIAPPNWNSTCDDLWSINKTLILSYNHMDTVNANSTLLWAPVIQKWPNAQDIDALKSYFTKIFAGHHVQSWAAMAELTPTLWSILTYQTNSLREMAEEVNPHVSSWFRGPWGKSSNIVAVDFFRGTDIVETAIEWNLRKTRKTETHTRICDIL</sequence>
<evidence type="ECO:0000313" key="3">
    <source>
        <dbReference type="Proteomes" id="UP001367676"/>
    </source>
</evidence>
<dbReference type="InterPro" id="IPR051057">
    <property type="entry name" value="PI-PLC_domain"/>
</dbReference>
<evidence type="ECO:0000313" key="2">
    <source>
        <dbReference type="EMBL" id="KAK7601110.1"/>
    </source>
</evidence>